<feature type="region of interest" description="Disordered" evidence="19">
    <location>
        <begin position="641"/>
        <end position="710"/>
    </location>
</feature>
<evidence type="ECO:0000256" key="10">
    <source>
        <dbReference type="ARBA" id="ARBA00022786"/>
    </source>
</evidence>
<dbReference type="PANTHER" id="PTHR31072">
    <property type="entry name" value="TRANSCRIPTION FACTOR TCP4-RELATED"/>
    <property type="match status" value="1"/>
</dbReference>
<dbReference type="PANTHER" id="PTHR31072:SF93">
    <property type="entry name" value="TRANSCRIPTION FACTOR TCP24"/>
    <property type="match status" value="1"/>
</dbReference>
<evidence type="ECO:0000313" key="23">
    <source>
        <dbReference type="EMBL" id="URE15157.1"/>
    </source>
</evidence>
<dbReference type="GO" id="GO:0043565">
    <property type="term" value="F:sequence-specific DNA binding"/>
    <property type="evidence" value="ECO:0007669"/>
    <property type="project" value="TreeGrafter"/>
</dbReference>
<dbReference type="Pfam" id="PF13639">
    <property type="entry name" value="zf-RING_2"/>
    <property type="match status" value="1"/>
</dbReference>
<evidence type="ECO:0000256" key="5">
    <source>
        <dbReference type="ARBA" id="ARBA00012483"/>
    </source>
</evidence>
<dbReference type="GO" id="GO:0003700">
    <property type="term" value="F:DNA-binding transcription factor activity"/>
    <property type="evidence" value="ECO:0007669"/>
    <property type="project" value="InterPro"/>
</dbReference>
<keyword evidence="24" id="KW-1185">Reference proteome</keyword>
<comment type="subcellular location">
    <subcellularLocation>
        <location evidence="3">Membrane</location>
        <topology evidence="3">Single-pass membrane protein</topology>
    </subcellularLocation>
    <subcellularLocation>
        <location evidence="2">Nucleus</location>
    </subcellularLocation>
</comment>
<dbReference type="SMART" id="SM00184">
    <property type="entry name" value="RING"/>
    <property type="match status" value="1"/>
</dbReference>
<evidence type="ECO:0000259" key="21">
    <source>
        <dbReference type="PROSITE" id="PS50089"/>
    </source>
</evidence>
<feature type="region of interest" description="Disordered" evidence="19">
    <location>
        <begin position="361"/>
        <end position="401"/>
    </location>
</feature>
<keyword evidence="12 20" id="KW-1133">Transmembrane helix</keyword>
<evidence type="ECO:0000256" key="18">
    <source>
        <dbReference type="PROSITE-ProRule" id="PRU00175"/>
    </source>
</evidence>
<reference evidence="23" key="1">
    <citation type="submission" date="2022-05" db="EMBL/GenBank/DDBJ databases">
        <title>The Musa troglodytarum L. genome provides insights into the mechanism of non-climacteric behaviour and enrichment of carotenoids.</title>
        <authorList>
            <person name="Wang J."/>
        </authorList>
    </citation>
    <scope>NUCLEOTIDE SEQUENCE</scope>
    <source>
        <tissue evidence="23">Leaf</tissue>
    </source>
</reference>
<feature type="compositionally biased region" description="Polar residues" evidence="19">
    <location>
        <begin position="665"/>
        <end position="675"/>
    </location>
</feature>
<dbReference type="OrthoDB" id="1927134at2759"/>
<dbReference type="InterPro" id="IPR005333">
    <property type="entry name" value="Transcription_factor_TCP"/>
</dbReference>
<evidence type="ECO:0000256" key="2">
    <source>
        <dbReference type="ARBA" id="ARBA00004123"/>
    </source>
</evidence>
<protein>
    <recommendedName>
        <fullName evidence="5">RING-type E3 ubiquitin transferase</fullName>
        <ecNumber evidence="5">2.3.2.27</ecNumber>
    </recommendedName>
</protein>
<evidence type="ECO:0000256" key="20">
    <source>
        <dbReference type="SAM" id="Phobius"/>
    </source>
</evidence>
<evidence type="ECO:0000256" key="12">
    <source>
        <dbReference type="ARBA" id="ARBA00022989"/>
    </source>
</evidence>
<keyword evidence="9 18" id="KW-0863">Zinc-finger</keyword>
<dbReference type="Pfam" id="PF03634">
    <property type="entry name" value="TCP"/>
    <property type="match status" value="1"/>
</dbReference>
<keyword evidence="11" id="KW-0862">Zinc</keyword>
<dbReference type="InterPro" id="IPR013083">
    <property type="entry name" value="Znf_RING/FYVE/PHD"/>
</dbReference>
<dbReference type="GO" id="GO:0008270">
    <property type="term" value="F:zinc ion binding"/>
    <property type="evidence" value="ECO:0007669"/>
    <property type="project" value="UniProtKB-KW"/>
</dbReference>
<sequence>MEEGNRDCYKQHCQRRCTGELIEVPGGHIVRATGRKDRHSKVYTAKGVRDRRVRLSAHTAIQFYDVQDRLGYDRPSKAVDWLMQNAKTAIDQLADLSRCHAPVDRCVVHELPLQDTSVGHDSIELPMSDAGAVASVGYGFGSSSSSLIPPSIDGDAIDGLVKPFPTVTAAASLPSSHTMTYHDYTPDLLLHACGRPQDLGLSLRSFHDPTFRDHHHQSPESTQQFFCSGTPNLAHATTWETCPVNKERMGWWNAANPCDGSGTGEFSYNGALPPQSAAPRLVNAQVQLCTRREPLRSGNLPCLRAWTSPTAFQPSLASAAAGVFTSESYAGVSGFHIPERVQGEEPHSAIANDLQAASSASRQWQKWKENNDGAKGKRKRERQPGFFFREQANEDAPESKNNAGFLSLSLNLRSTTMTSASALVNATPVGSVYIDFPDGRILTVQREELDSRTRTKATIDHPQPKATMSYAPPAGGNGNSIGPHDYPSQDGYSIRTSILSTVLVLLALVVAVIVFVRLYVRYVLTHRSPGVDRRRRRLAAIDFLRFHMAADALPQAAGLDPSAIAALPAFAYQMATGGEGEGSVAECAVCLSTVEEGEMVRLLPTCKHLFHAGCIDMWLACHVTCPVCRAMVEPPAAAAVDVGETSTPQPPSLMRESSRAEGTSAEETSGSKEGNSVSSRLSASLRRMLSRERSTSMRSQGVAAEDLERQ</sequence>
<evidence type="ECO:0000256" key="3">
    <source>
        <dbReference type="ARBA" id="ARBA00004167"/>
    </source>
</evidence>
<evidence type="ECO:0000313" key="24">
    <source>
        <dbReference type="Proteomes" id="UP001055439"/>
    </source>
</evidence>
<feature type="domain" description="TCP" evidence="22">
    <location>
        <begin position="35"/>
        <end position="93"/>
    </location>
</feature>
<dbReference type="EC" id="2.3.2.27" evidence="5"/>
<dbReference type="GO" id="GO:0061630">
    <property type="term" value="F:ubiquitin protein ligase activity"/>
    <property type="evidence" value="ECO:0007669"/>
    <property type="project" value="UniProtKB-EC"/>
</dbReference>
<evidence type="ECO:0000256" key="14">
    <source>
        <dbReference type="ARBA" id="ARBA00023125"/>
    </source>
</evidence>
<keyword evidence="17" id="KW-0539">Nucleus</keyword>
<proteinExistence type="predicted"/>
<dbReference type="InterPro" id="IPR001841">
    <property type="entry name" value="Znf_RING"/>
</dbReference>
<evidence type="ECO:0000256" key="6">
    <source>
        <dbReference type="ARBA" id="ARBA00022679"/>
    </source>
</evidence>
<dbReference type="InterPro" id="IPR017887">
    <property type="entry name" value="TF_TCP_subgr"/>
</dbReference>
<keyword evidence="10" id="KW-0833">Ubl conjugation pathway</keyword>
<organism evidence="23 24">
    <name type="scientific">Musa troglodytarum</name>
    <name type="common">fe'i banana</name>
    <dbReference type="NCBI Taxonomy" id="320322"/>
    <lineage>
        <taxon>Eukaryota</taxon>
        <taxon>Viridiplantae</taxon>
        <taxon>Streptophyta</taxon>
        <taxon>Embryophyta</taxon>
        <taxon>Tracheophyta</taxon>
        <taxon>Spermatophyta</taxon>
        <taxon>Magnoliopsida</taxon>
        <taxon>Liliopsida</taxon>
        <taxon>Zingiberales</taxon>
        <taxon>Musaceae</taxon>
        <taxon>Musa</taxon>
    </lineage>
</organism>
<evidence type="ECO:0000256" key="15">
    <source>
        <dbReference type="ARBA" id="ARBA00023136"/>
    </source>
</evidence>
<comment type="catalytic activity">
    <reaction evidence="1">
        <text>S-ubiquitinyl-[E2 ubiquitin-conjugating enzyme]-L-cysteine + [acceptor protein]-L-lysine = [E2 ubiquitin-conjugating enzyme]-L-cysteine + N(6)-ubiquitinyl-[acceptor protein]-L-lysine.</text>
        <dbReference type="EC" id="2.3.2.27"/>
    </reaction>
</comment>
<evidence type="ECO:0000256" key="19">
    <source>
        <dbReference type="SAM" id="MobiDB-lite"/>
    </source>
</evidence>
<accession>A0A9E7KEL4</accession>
<feature type="compositionally biased region" description="Low complexity" evidence="19">
    <location>
        <begin position="676"/>
        <end position="687"/>
    </location>
</feature>
<evidence type="ECO:0000256" key="4">
    <source>
        <dbReference type="ARBA" id="ARBA00004906"/>
    </source>
</evidence>
<name>A0A9E7KEL4_9LILI</name>
<dbReference type="GO" id="GO:0005634">
    <property type="term" value="C:nucleus"/>
    <property type="evidence" value="ECO:0007669"/>
    <property type="project" value="UniProtKB-SubCell"/>
</dbReference>
<dbReference type="PROSITE" id="PS51369">
    <property type="entry name" value="TCP"/>
    <property type="match status" value="1"/>
</dbReference>
<dbReference type="GO" id="GO:0016020">
    <property type="term" value="C:membrane"/>
    <property type="evidence" value="ECO:0007669"/>
    <property type="project" value="UniProtKB-SubCell"/>
</dbReference>
<evidence type="ECO:0000259" key="22">
    <source>
        <dbReference type="PROSITE" id="PS51369"/>
    </source>
</evidence>
<gene>
    <name evidence="23" type="ORF">MUK42_13066</name>
</gene>
<keyword evidence="13" id="KW-0805">Transcription regulation</keyword>
<evidence type="ECO:0000256" key="16">
    <source>
        <dbReference type="ARBA" id="ARBA00023163"/>
    </source>
</evidence>
<evidence type="ECO:0000256" key="1">
    <source>
        <dbReference type="ARBA" id="ARBA00000900"/>
    </source>
</evidence>
<evidence type="ECO:0000256" key="17">
    <source>
        <dbReference type="ARBA" id="ARBA00023242"/>
    </source>
</evidence>
<evidence type="ECO:0000256" key="8">
    <source>
        <dbReference type="ARBA" id="ARBA00022723"/>
    </source>
</evidence>
<dbReference type="Proteomes" id="UP001055439">
    <property type="component" value="Chromosome 7"/>
</dbReference>
<evidence type="ECO:0000256" key="13">
    <source>
        <dbReference type="ARBA" id="ARBA00023015"/>
    </source>
</evidence>
<dbReference type="Gene3D" id="3.30.40.10">
    <property type="entry name" value="Zinc/RING finger domain, C3HC4 (zinc finger)"/>
    <property type="match status" value="1"/>
</dbReference>
<keyword evidence="8" id="KW-0479">Metal-binding</keyword>
<comment type="pathway">
    <text evidence="4">Protein modification; protein ubiquitination.</text>
</comment>
<evidence type="ECO:0000256" key="7">
    <source>
        <dbReference type="ARBA" id="ARBA00022692"/>
    </source>
</evidence>
<keyword evidence="14" id="KW-0238">DNA-binding</keyword>
<dbReference type="FunFam" id="3.30.40.10:FF:000187">
    <property type="entry name" value="E3 ubiquitin-protein ligase ATL6"/>
    <property type="match status" value="1"/>
</dbReference>
<dbReference type="EMBL" id="CP097509">
    <property type="protein sequence ID" value="URE15157.1"/>
    <property type="molecule type" value="Genomic_DNA"/>
</dbReference>
<dbReference type="SUPFAM" id="SSF57850">
    <property type="entry name" value="RING/U-box"/>
    <property type="match status" value="1"/>
</dbReference>
<keyword evidence="6" id="KW-0808">Transferase</keyword>
<keyword evidence="16" id="KW-0804">Transcription</keyword>
<feature type="compositionally biased region" description="Basic and acidic residues" evidence="19">
    <location>
        <begin position="366"/>
        <end position="375"/>
    </location>
</feature>
<evidence type="ECO:0000256" key="11">
    <source>
        <dbReference type="ARBA" id="ARBA00022833"/>
    </source>
</evidence>
<feature type="transmembrane region" description="Helical" evidence="20">
    <location>
        <begin position="498"/>
        <end position="520"/>
    </location>
</feature>
<feature type="domain" description="RING-type" evidence="21">
    <location>
        <begin position="587"/>
        <end position="629"/>
    </location>
</feature>
<dbReference type="PROSITE" id="PS50089">
    <property type="entry name" value="ZF_RING_2"/>
    <property type="match status" value="1"/>
</dbReference>
<evidence type="ECO:0000256" key="9">
    <source>
        <dbReference type="ARBA" id="ARBA00022771"/>
    </source>
</evidence>
<dbReference type="CDD" id="cd16461">
    <property type="entry name" value="RING-H2_EL5-like"/>
    <property type="match status" value="1"/>
</dbReference>
<keyword evidence="15 20" id="KW-0472">Membrane</keyword>
<dbReference type="AlphaFoldDB" id="A0A9E7KEL4"/>
<keyword evidence="7 20" id="KW-0812">Transmembrane</keyword>